<feature type="compositionally biased region" description="Polar residues" evidence="7">
    <location>
        <begin position="9"/>
        <end position="25"/>
    </location>
</feature>
<dbReference type="SUPFAM" id="SSF53474">
    <property type="entry name" value="alpha/beta-Hydrolases"/>
    <property type="match status" value="1"/>
</dbReference>
<evidence type="ECO:0000256" key="3">
    <source>
        <dbReference type="ARBA" id="ARBA00004370"/>
    </source>
</evidence>
<evidence type="ECO:0000256" key="4">
    <source>
        <dbReference type="ARBA" id="ARBA00022824"/>
    </source>
</evidence>
<dbReference type="EMBL" id="JAOQBH010000001">
    <property type="protein sequence ID" value="KAJ4141129.1"/>
    <property type="molecule type" value="Genomic_DNA"/>
</dbReference>
<dbReference type="InterPro" id="IPR052374">
    <property type="entry name" value="SERAC1"/>
</dbReference>
<evidence type="ECO:0000313" key="9">
    <source>
        <dbReference type="Proteomes" id="UP001152024"/>
    </source>
</evidence>
<reference evidence="8" key="1">
    <citation type="submission" date="2022-09" db="EMBL/GenBank/DDBJ databases">
        <title>Fusarium specimens isolated from Avocado Roots.</title>
        <authorList>
            <person name="Stajich J."/>
            <person name="Roper C."/>
            <person name="Heimlech-Rivalta G."/>
        </authorList>
    </citation>
    <scope>NUCLEOTIDE SEQUENCE</scope>
    <source>
        <strain evidence="8">CF00095</strain>
    </source>
</reference>
<evidence type="ECO:0008006" key="10">
    <source>
        <dbReference type="Google" id="ProtNLM"/>
    </source>
</evidence>
<keyword evidence="9" id="KW-1185">Reference proteome</keyword>
<evidence type="ECO:0000313" key="8">
    <source>
        <dbReference type="EMBL" id="KAJ4141129.1"/>
    </source>
</evidence>
<feature type="region of interest" description="Disordered" evidence="7">
    <location>
        <begin position="466"/>
        <end position="492"/>
    </location>
</feature>
<proteinExistence type="predicted"/>
<evidence type="ECO:0000256" key="7">
    <source>
        <dbReference type="SAM" id="MobiDB-lite"/>
    </source>
</evidence>
<feature type="region of interest" description="Disordered" evidence="7">
    <location>
        <begin position="1"/>
        <end position="28"/>
    </location>
</feature>
<organism evidence="8 9">
    <name type="scientific">Fusarium equiseti</name>
    <name type="common">Fusarium scirpi</name>
    <dbReference type="NCBI Taxonomy" id="61235"/>
    <lineage>
        <taxon>Eukaryota</taxon>
        <taxon>Fungi</taxon>
        <taxon>Dikarya</taxon>
        <taxon>Ascomycota</taxon>
        <taxon>Pezizomycotina</taxon>
        <taxon>Sordariomycetes</taxon>
        <taxon>Hypocreomycetidae</taxon>
        <taxon>Hypocreales</taxon>
        <taxon>Nectriaceae</taxon>
        <taxon>Fusarium</taxon>
        <taxon>Fusarium incarnatum-equiseti species complex</taxon>
    </lineage>
</organism>
<gene>
    <name evidence="8" type="ORF">NW768_000336</name>
</gene>
<evidence type="ECO:0000256" key="1">
    <source>
        <dbReference type="ARBA" id="ARBA00004173"/>
    </source>
</evidence>
<evidence type="ECO:0000256" key="6">
    <source>
        <dbReference type="ARBA" id="ARBA00023136"/>
    </source>
</evidence>
<keyword evidence="5" id="KW-0496">Mitochondrion</keyword>
<comment type="subcellular location">
    <subcellularLocation>
        <location evidence="2">Endoplasmic reticulum</location>
    </subcellularLocation>
    <subcellularLocation>
        <location evidence="3">Membrane</location>
    </subcellularLocation>
    <subcellularLocation>
        <location evidence="1">Mitochondrion</location>
    </subcellularLocation>
</comment>
<keyword evidence="4" id="KW-0256">Endoplasmic reticulum</keyword>
<evidence type="ECO:0000256" key="2">
    <source>
        <dbReference type="ARBA" id="ARBA00004240"/>
    </source>
</evidence>
<dbReference type="Proteomes" id="UP001152024">
    <property type="component" value="Unassembled WGS sequence"/>
</dbReference>
<accession>A0ABQ8RSL1</accession>
<sequence length="594" mass="66376">MVRKAAACQPSQDTMTNPYPKQASGNRPEISRYETTAVYTHPKAKVDIVLFHGLNGQPYSTWTANNNVFWPLDLLPAALKDSHANIMVYGYNADVYSNCNDRTPSNNFIYQHAQSLVTNLTFHRRSEGTFKNPIIWVCHSLGGILVKRALLYSSDIHEPHLQDLRSIFVSTFGLIFLGTPHIGSDAASWALILQAIVDTVIPKTIFHSEPILLRTLKKDNETLADINNQFLNIYQRFEVHMVHENQKTDIKGIKVTIVDAKSAGPLLPGVTYYGIEANHSNMCKFESTSSPGFRNIATTIQQWVDKSPYLVQGRWFIEEQESHNRAIAKVREILSPYTSDNSIPAQAYFQNEDDENGSREIQRIMGGRSNQHSSRELYEENYSQFADQNRGLVRHKARRSETSLNADTNQWASGLPVSSDSMNVIPPLPSYQHVPSHRQLLSTGESFSTALPNSFFGGTLHPPSAALGGYRSQLTLPNPAPRPRTASPRTPAFRRVGYVPPVTAGASENVVPGYVARQLQQEHENYQMVSQSEVLSLPRQDIPAESTNMARSGSGSFQFSVHPFQAGQSQPARLRVLYPSEIESPPPEDKDDET</sequence>
<evidence type="ECO:0000256" key="5">
    <source>
        <dbReference type="ARBA" id="ARBA00023128"/>
    </source>
</evidence>
<dbReference type="PANTHER" id="PTHR48182:SF2">
    <property type="entry name" value="PROTEIN SERAC1"/>
    <property type="match status" value="1"/>
</dbReference>
<comment type="caution">
    <text evidence="8">The sequence shown here is derived from an EMBL/GenBank/DDBJ whole genome shotgun (WGS) entry which is preliminary data.</text>
</comment>
<feature type="compositionally biased region" description="Low complexity" evidence="7">
    <location>
        <begin position="483"/>
        <end position="492"/>
    </location>
</feature>
<dbReference type="Gene3D" id="3.40.50.1820">
    <property type="entry name" value="alpha/beta hydrolase"/>
    <property type="match status" value="1"/>
</dbReference>
<dbReference type="InterPro" id="IPR029058">
    <property type="entry name" value="AB_hydrolase_fold"/>
</dbReference>
<keyword evidence="6" id="KW-0472">Membrane</keyword>
<feature type="region of interest" description="Disordered" evidence="7">
    <location>
        <begin position="545"/>
        <end position="594"/>
    </location>
</feature>
<dbReference type="PANTHER" id="PTHR48182">
    <property type="entry name" value="PROTEIN SERAC1"/>
    <property type="match status" value="1"/>
</dbReference>
<feature type="compositionally biased region" description="Polar residues" evidence="7">
    <location>
        <begin position="545"/>
        <end position="559"/>
    </location>
</feature>
<name>A0ABQ8RSL1_FUSEQ</name>
<protein>
    <recommendedName>
        <fullName evidence="10">DUF676 domain-containing protein</fullName>
    </recommendedName>
</protein>